<dbReference type="Proteomes" id="UP000006048">
    <property type="component" value="Chromosome"/>
</dbReference>
<feature type="transmembrane region" description="Helical" evidence="1">
    <location>
        <begin position="94"/>
        <end position="115"/>
    </location>
</feature>
<name>I4B7B9_TURPD</name>
<reference evidence="3 4" key="1">
    <citation type="submission" date="2012-06" db="EMBL/GenBank/DDBJ databases">
        <title>The complete chromosome of genome of Turneriella parva DSM 21527.</title>
        <authorList>
            <consortium name="US DOE Joint Genome Institute (JGI-PGF)"/>
            <person name="Lucas S."/>
            <person name="Han J."/>
            <person name="Lapidus A."/>
            <person name="Bruce D."/>
            <person name="Goodwin L."/>
            <person name="Pitluck S."/>
            <person name="Peters L."/>
            <person name="Kyrpides N."/>
            <person name="Mavromatis K."/>
            <person name="Ivanova N."/>
            <person name="Mikhailova N."/>
            <person name="Chertkov O."/>
            <person name="Detter J.C."/>
            <person name="Tapia R."/>
            <person name="Han C."/>
            <person name="Land M."/>
            <person name="Hauser L."/>
            <person name="Markowitz V."/>
            <person name="Cheng J.-F."/>
            <person name="Hugenholtz P."/>
            <person name="Woyke T."/>
            <person name="Wu D."/>
            <person name="Gronow S."/>
            <person name="Wellnitz S."/>
            <person name="Brambilla E."/>
            <person name="Klenk H.-P."/>
            <person name="Eisen J.A."/>
        </authorList>
    </citation>
    <scope>NUCLEOTIDE SEQUENCE [LARGE SCALE GENOMIC DNA]</scope>
    <source>
        <strain evidence="4">ATCC BAA-1111 / DSM 21527 / NCTC 11395 / H</strain>
    </source>
</reference>
<keyword evidence="1" id="KW-0472">Membrane</keyword>
<proteinExistence type="predicted"/>
<evidence type="ECO:0000256" key="1">
    <source>
        <dbReference type="SAM" id="Phobius"/>
    </source>
</evidence>
<evidence type="ECO:0000259" key="2">
    <source>
        <dbReference type="Pfam" id="PF07238"/>
    </source>
</evidence>
<dbReference type="Pfam" id="PF07238">
    <property type="entry name" value="PilZ"/>
    <property type="match status" value="1"/>
</dbReference>
<dbReference type="HOGENOM" id="CLU_2037064_0_0_12"/>
<accession>I4B7B9</accession>
<keyword evidence="4" id="KW-1185">Reference proteome</keyword>
<dbReference type="STRING" id="869212.Turpa_2536"/>
<dbReference type="PATRIC" id="fig|869212.3.peg.2555"/>
<dbReference type="KEGG" id="tpx:Turpa_2536"/>
<keyword evidence="1" id="KW-1133">Transmembrane helix</keyword>
<organism evidence="3 4">
    <name type="scientific">Turneriella parva (strain ATCC BAA-1111 / DSM 21527 / NCTC 11395 / H)</name>
    <name type="common">Leptospira parva</name>
    <dbReference type="NCBI Taxonomy" id="869212"/>
    <lineage>
        <taxon>Bacteria</taxon>
        <taxon>Pseudomonadati</taxon>
        <taxon>Spirochaetota</taxon>
        <taxon>Spirochaetia</taxon>
        <taxon>Leptospirales</taxon>
        <taxon>Leptospiraceae</taxon>
        <taxon>Turneriella</taxon>
    </lineage>
</organism>
<dbReference type="EMBL" id="CP002959">
    <property type="protein sequence ID" value="AFM13176.1"/>
    <property type="molecule type" value="Genomic_DNA"/>
</dbReference>
<dbReference type="InterPro" id="IPR009875">
    <property type="entry name" value="PilZ_domain"/>
</dbReference>
<gene>
    <name evidence="3" type="ordered locus">Turpa_2536</name>
</gene>
<dbReference type="RefSeq" id="WP_014803681.1">
    <property type="nucleotide sequence ID" value="NC_018020.1"/>
</dbReference>
<evidence type="ECO:0000313" key="4">
    <source>
        <dbReference type="Proteomes" id="UP000006048"/>
    </source>
</evidence>
<evidence type="ECO:0000313" key="3">
    <source>
        <dbReference type="EMBL" id="AFM13176.1"/>
    </source>
</evidence>
<dbReference type="SUPFAM" id="SSF141371">
    <property type="entry name" value="PilZ domain-like"/>
    <property type="match status" value="1"/>
</dbReference>
<protein>
    <submittedName>
        <fullName evidence="3">Type IV pilus assembly PilZ</fullName>
    </submittedName>
</protein>
<keyword evidence="1" id="KW-0812">Transmembrane</keyword>
<dbReference type="Gene3D" id="2.40.10.220">
    <property type="entry name" value="predicted glycosyltransferase like domains"/>
    <property type="match status" value="1"/>
</dbReference>
<dbReference type="GO" id="GO:0035438">
    <property type="term" value="F:cyclic-di-GMP binding"/>
    <property type="evidence" value="ECO:0007669"/>
    <property type="project" value="InterPro"/>
</dbReference>
<sequence>MPNANDRRSQHRVTAGAYIEYRVTIDGTQVKDAIMSDISEGGVMVLVESADIGRELVVGESVGGEIIHDRTKFNFRFRGEIAWIQPRDMRSRRFVALGIRFAPGVQLPAQIYAILMADHDF</sequence>
<dbReference type="AlphaFoldDB" id="I4B7B9"/>
<feature type="domain" description="PilZ" evidence="2">
    <location>
        <begin position="6"/>
        <end position="102"/>
    </location>
</feature>